<gene>
    <name evidence="2" type="ORF">AArcS_1356</name>
</gene>
<keyword evidence="3" id="KW-1185">Reference proteome</keyword>
<evidence type="ECO:0000313" key="2">
    <source>
        <dbReference type="EMBL" id="QSG02571.1"/>
    </source>
</evidence>
<protein>
    <submittedName>
        <fullName evidence="2">Putative membrane protein</fullName>
    </submittedName>
</protein>
<feature type="transmembrane region" description="Helical" evidence="1">
    <location>
        <begin position="21"/>
        <end position="38"/>
    </location>
</feature>
<dbReference type="GeneID" id="70684739"/>
<keyword evidence="1" id="KW-0472">Membrane</keyword>
<feature type="transmembrane region" description="Helical" evidence="1">
    <location>
        <begin position="163"/>
        <end position="184"/>
    </location>
</feature>
<dbReference type="RefSeq" id="WP_238479716.1">
    <property type="nucleotide sequence ID" value="NZ_CP064786.1"/>
</dbReference>
<feature type="transmembrane region" description="Helical" evidence="1">
    <location>
        <begin position="123"/>
        <end position="143"/>
    </location>
</feature>
<reference evidence="2" key="1">
    <citation type="submission" date="2020-11" db="EMBL/GenBank/DDBJ databases">
        <title>Carbohydrate-dependent, anaerobic sulfur respiration: A novel catabolism in halophilic archaea.</title>
        <authorList>
            <person name="Sorokin D.Y."/>
            <person name="Messina E."/>
            <person name="Smedile F."/>
            <person name="La Cono V."/>
            <person name="Hallsworth J.E."/>
            <person name="Yakimov M.M."/>
        </authorList>
    </citation>
    <scope>NUCLEOTIDE SEQUENCE</scope>
    <source>
        <strain evidence="2">AArc-S</strain>
    </source>
</reference>
<dbReference type="Proteomes" id="UP000663586">
    <property type="component" value="Chromosome"/>
</dbReference>
<accession>A0A897MQG2</accession>
<dbReference type="AlphaFoldDB" id="A0A897MQG2"/>
<feature type="transmembrane region" description="Helical" evidence="1">
    <location>
        <begin position="97"/>
        <end position="116"/>
    </location>
</feature>
<evidence type="ECO:0000313" key="3">
    <source>
        <dbReference type="Proteomes" id="UP000663586"/>
    </source>
</evidence>
<dbReference type="KEGG" id="hara:AArcS_1356"/>
<dbReference type="EMBL" id="CP064786">
    <property type="protein sequence ID" value="QSG02571.1"/>
    <property type="molecule type" value="Genomic_DNA"/>
</dbReference>
<feature type="transmembrane region" description="Helical" evidence="1">
    <location>
        <begin position="44"/>
        <end position="61"/>
    </location>
</feature>
<evidence type="ECO:0000256" key="1">
    <source>
        <dbReference type="SAM" id="Phobius"/>
    </source>
</evidence>
<keyword evidence="1" id="KW-1133">Transmembrane helix</keyword>
<sequence length="201" mass="22804">MDQQQDILESLFNNNRLNATIGWLFVGVLAIVLLESVVDFDLQWIVFTAATAGIVLVPPVVHRSPQIMLPWELLLLATLPIVVRALELSALSNTFATYLSIAALALIVTVELHLLTWMRITDWFAVVLTVMSTLAAAGLWTILRYNMDVYLGTEFLTTNEALMIEWIWVTLAGVAAGVLFNLYFRPRSRRLRQRFGRVMRR</sequence>
<organism evidence="2 3">
    <name type="scientific">Natranaeroarchaeum sulfidigenes</name>
    <dbReference type="NCBI Taxonomy" id="2784880"/>
    <lineage>
        <taxon>Archaea</taxon>
        <taxon>Methanobacteriati</taxon>
        <taxon>Methanobacteriota</taxon>
        <taxon>Stenosarchaea group</taxon>
        <taxon>Halobacteria</taxon>
        <taxon>Halobacteriales</taxon>
        <taxon>Natronoarchaeaceae</taxon>
        <taxon>Natranaeroarchaeum</taxon>
    </lineage>
</organism>
<feature type="transmembrane region" description="Helical" evidence="1">
    <location>
        <begin position="73"/>
        <end position="91"/>
    </location>
</feature>
<proteinExistence type="predicted"/>
<name>A0A897MQG2_9EURY</name>
<keyword evidence="1" id="KW-0812">Transmembrane</keyword>